<keyword evidence="2" id="KW-0472">Membrane</keyword>
<feature type="transmembrane region" description="Helical" evidence="2">
    <location>
        <begin position="376"/>
        <end position="398"/>
    </location>
</feature>
<dbReference type="RefSeq" id="WP_345446102.1">
    <property type="nucleotide sequence ID" value="NZ_BAABQU010000035.1"/>
</dbReference>
<dbReference type="EMBL" id="BAABQU010000035">
    <property type="protein sequence ID" value="GAA5441067.1"/>
    <property type="molecule type" value="Genomic_DNA"/>
</dbReference>
<evidence type="ECO:0000256" key="2">
    <source>
        <dbReference type="SAM" id="Phobius"/>
    </source>
</evidence>
<evidence type="ECO:0000313" key="3">
    <source>
        <dbReference type="EMBL" id="GAA5441067.1"/>
    </source>
</evidence>
<keyword evidence="4" id="KW-1185">Reference proteome</keyword>
<keyword evidence="2" id="KW-1133">Transmembrane helix</keyword>
<evidence type="ECO:0000256" key="1">
    <source>
        <dbReference type="SAM" id="MobiDB-lite"/>
    </source>
</evidence>
<feature type="transmembrane region" description="Helical" evidence="2">
    <location>
        <begin position="454"/>
        <end position="477"/>
    </location>
</feature>
<proteinExistence type="predicted"/>
<accession>A0ABP9UFE2</accession>
<organism evidence="3 4">
    <name type="scientific">Deinococcus caeni</name>
    <dbReference type="NCBI Taxonomy" id="569127"/>
    <lineage>
        <taxon>Bacteria</taxon>
        <taxon>Thermotogati</taxon>
        <taxon>Deinococcota</taxon>
        <taxon>Deinococci</taxon>
        <taxon>Deinococcales</taxon>
        <taxon>Deinococcaceae</taxon>
        <taxon>Deinococcus</taxon>
    </lineage>
</organism>
<keyword evidence="2" id="KW-0812">Transmembrane</keyword>
<feature type="transmembrane region" description="Helical" evidence="2">
    <location>
        <begin position="498"/>
        <end position="520"/>
    </location>
</feature>
<reference evidence="3 4" key="1">
    <citation type="submission" date="2024-02" db="EMBL/GenBank/DDBJ databases">
        <title>Deinococcus caeni NBRC 101312.</title>
        <authorList>
            <person name="Ichikawa N."/>
            <person name="Katano-Makiyama Y."/>
            <person name="Hidaka K."/>
        </authorList>
    </citation>
    <scope>NUCLEOTIDE SEQUENCE [LARGE SCALE GENOMIC DNA]</scope>
    <source>
        <strain evidence="3 4">NBRC 101312</strain>
    </source>
</reference>
<name>A0ABP9UFE2_9DEIO</name>
<feature type="transmembrane region" description="Helical" evidence="2">
    <location>
        <begin position="42"/>
        <end position="66"/>
    </location>
</feature>
<feature type="transmembrane region" description="Helical" evidence="2">
    <location>
        <begin position="163"/>
        <end position="189"/>
    </location>
</feature>
<feature type="transmembrane region" description="Helical" evidence="2">
    <location>
        <begin position="540"/>
        <end position="559"/>
    </location>
</feature>
<comment type="caution">
    <text evidence="3">The sequence shown here is derived from an EMBL/GenBank/DDBJ whole genome shotgun (WGS) entry which is preliminary data.</text>
</comment>
<feature type="compositionally biased region" description="Pro residues" evidence="1">
    <location>
        <begin position="1"/>
        <end position="12"/>
    </location>
</feature>
<gene>
    <name evidence="3" type="ORF">Dcae01_02600</name>
</gene>
<feature type="region of interest" description="Disordered" evidence="1">
    <location>
        <begin position="1"/>
        <end position="20"/>
    </location>
</feature>
<feature type="transmembrane region" description="Helical" evidence="2">
    <location>
        <begin position="349"/>
        <end position="370"/>
    </location>
</feature>
<dbReference type="InterPro" id="IPR031599">
    <property type="entry name" value="ABC_tran_2"/>
</dbReference>
<dbReference type="Pfam" id="PF16949">
    <property type="entry name" value="ABC_tran_2"/>
    <property type="match status" value="1"/>
</dbReference>
<feature type="transmembrane region" description="Helical" evidence="2">
    <location>
        <begin position="201"/>
        <end position="220"/>
    </location>
</feature>
<feature type="transmembrane region" description="Helical" evidence="2">
    <location>
        <begin position="86"/>
        <end position="109"/>
    </location>
</feature>
<feature type="transmembrane region" description="Helical" evidence="2">
    <location>
        <begin position="135"/>
        <end position="157"/>
    </location>
</feature>
<protein>
    <recommendedName>
        <fullName evidence="5">ABC transporter permease</fullName>
    </recommendedName>
</protein>
<evidence type="ECO:0008006" key="5">
    <source>
        <dbReference type="Google" id="ProtNLM"/>
    </source>
</evidence>
<sequence>MTTAPTPAPTPAPASAHPPARPSLLRVKLLSLRHTLQRGPKWGYALVGTLAVLLVVAEVIGTWRALTFLGTFGDIGLNVFARVLEIGLITLASGVTFSATTAAISTLYLSDDLNFLLTQPVPTWRVFAMKVGETFLNAALVPVFLTLPLLLTVAAYFQAPVWAYPVMLLADLLVFAAPVGLGALLAVALMRFAPVGRVREVSTALGVLISAGLVYAIRALRPEVLVQKMQDPTRFEELLRDFAGPSSPLLPPSWAAQGIWQAAQGQLAAPLLPLLLLTVTLLLGATLLAAKAYQDGWARALDSSTPRLDPRPRRAGFSERLLTRLGPGGALAAKDLRVTLRDPTQWSQLLVVVALAGVYLVSVRAVPIPVPQFRGILGYIQLAFQGFIIAGIAVRLAFPAVSTEAKAYWLLRTAPIDPRQIVLSKFLGVLPVTLTVGLVMGVASALSMNLGPTLLLLSVLVSVSNALVITALGVGLGAAAPKFDADNPAEIGVSPGGLAFMGLSLAYSVLCLLLLARPAAGSVLRPDLYPGYSALTTPEGILGLIGLLLATVLGTSLSLRTGWQRLDRLE</sequence>
<dbReference type="Proteomes" id="UP001423409">
    <property type="component" value="Unassembled WGS sequence"/>
</dbReference>
<feature type="transmembrane region" description="Helical" evidence="2">
    <location>
        <begin position="426"/>
        <end position="448"/>
    </location>
</feature>
<feature type="transmembrane region" description="Helical" evidence="2">
    <location>
        <begin position="271"/>
        <end position="290"/>
    </location>
</feature>
<evidence type="ECO:0000313" key="4">
    <source>
        <dbReference type="Proteomes" id="UP001423409"/>
    </source>
</evidence>